<name>A0ABQ8RS43_FUSEQ</name>
<organism evidence="2 3">
    <name type="scientific">Fusarium equiseti</name>
    <name type="common">Fusarium scirpi</name>
    <dbReference type="NCBI Taxonomy" id="61235"/>
    <lineage>
        <taxon>Eukaryota</taxon>
        <taxon>Fungi</taxon>
        <taxon>Dikarya</taxon>
        <taxon>Ascomycota</taxon>
        <taxon>Pezizomycotina</taxon>
        <taxon>Sordariomycetes</taxon>
        <taxon>Hypocreomycetidae</taxon>
        <taxon>Hypocreales</taxon>
        <taxon>Nectriaceae</taxon>
        <taxon>Fusarium</taxon>
        <taxon>Fusarium incarnatum-equiseti species complex</taxon>
    </lineage>
</organism>
<accession>A0ABQ8RS43</accession>
<dbReference type="Proteomes" id="UP001152024">
    <property type="component" value="Unassembled WGS sequence"/>
</dbReference>
<keyword evidence="3" id="KW-1185">Reference proteome</keyword>
<sequence length="268" mass="31032">MPPSNINASPVAAEGSVPRVPPEPRSNGCGWYRGLNRRGITECRIRLTKLDCASYYEHTVSESFPSSMLVVQTLGEHPSTGHDEVQQKYLAWRMIWYAYKLDPSDELENRLDNIRSIPGVLEALTPLNMWGDILNDHRLFSLGHYTKDDLNELYGLCPEVIEYLLSHSSDWEMEIEFVEGYTGLMRDLLSCESNRLLRKLLEEVNNSGLGLITAERELIQGSANMTPSRLLEFRRRFWLDFDQFGNYLCYRFRMDEGLYVPPMEDPFY</sequence>
<evidence type="ECO:0000313" key="3">
    <source>
        <dbReference type="Proteomes" id="UP001152024"/>
    </source>
</evidence>
<comment type="caution">
    <text evidence="2">The sequence shown here is derived from an EMBL/GenBank/DDBJ whole genome shotgun (WGS) entry which is preliminary data.</text>
</comment>
<evidence type="ECO:0000256" key="1">
    <source>
        <dbReference type="SAM" id="MobiDB-lite"/>
    </source>
</evidence>
<gene>
    <name evidence="2" type="ORF">NW768_000308</name>
</gene>
<proteinExistence type="predicted"/>
<protein>
    <submittedName>
        <fullName evidence="2">Uncharacterized protein</fullName>
    </submittedName>
</protein>
<dbReference type="EMBL" id="JAOQBH010000001">
    <property type="protein sequence ID" value="KAJ4141101.1"/>
    <property type="molecule type" value="Genomic_DNA"/>
</dbReference>
<evidence type="ECO:0000313" key="2">
    <source>
        <dbReference type="EMBL" id="KAJ4141101.1"/>
    </source>
</evidence>
<feature type="region of interest" description="Disordered" evidence="1">
    <location>
        <begin position="1"/>
        <end position="23"/>
    </location>
</feature>
<reference evidence="2" key="1">
    <citation type="submission" date="2022-09" db="EMBL/GenBank/DDBJ databases">
        <title>Fusarium specimens isolated from Avocado Roots.</title>
        <authorList>
            <person name="Stajich J."/>
            <person name="Roper C."/>
            <person name="Heimlech-Rivalta G."/>
        </authorList>
    </citation>
    <scope>NUCLEOTIDE SEQUENCE</scope>
    <source>
        <strain evidence="2">CF00095</strain>
    </source>
</reference>